<proteinExistence type="predicted"/>
<gene>
    <name evidence="1" type="ORF">BGZ80_007883</name>
</gene>
<name>A0A9P6MXR1_9FUNG</name>
<accession>A0A9P6MXR1</accession>
<dbReference type="EMBL" id="JAAAID010000412">
    <property type="protein sequence ID" value="KAG0017824.1"/>
    <property type="molecule type" value="Genomic_DNA"/>
</dbReference>
<dbReference type="Proteomes" id="UP000703661">
    <property type="component" value="Unassembled WGS sequence"/>
</dbReference>
<comment type="caution">
    <text evidence="1">The sequence shown here is derived from an EMBL/GenBank/DDBJ whole genome shotgun (WGS) entry which is preliminary data.</text>
</comment>
<organism evidence="1 2">
    <name type="scientific">Entomortierella chlamydospora</name>
    <dbReference type="NCBI Taxonomy" id="101097"/>
    <lineage>
        <taxon>Eukaryota</taxon>
        <taxon>Fungi</taxon>
        <taxon>Fungi incertae sedis</taxon>
        <taxon>Mucoromycota</taxon>
        <taxon>Mortierellomycotina</taxon>
        <taxon>Mortierellomycetes</taxon>
        <taxon>Mortierellales</taxon>
        <taxon>Mortierellaceae</taxon>
        <taxon>Entomortierella</taxon>
    </lineage>
</organism>
<dbReference type="AlphaFoldDB" id="A0A9P6MXR1"/>
<reference evidence="1" key="1">
    <citation type="journal article" date="2020" name="Fungal Divers.">
        <title>Resolving the Mortierellaceae phylogeny through synthesis of multi-gene phylogenetics and phylogenomics.</title>
        <authorList>
            <person name="Vandepol N."/>
            <person name="Liber J."/>
            <person name="Desiro A."/>
            <person name="Na H."/>
            <person name="Kennedy M."/>
            <person name="Barry K."/>
            <person name="Grigoriev I.V."/>
            <person name="Miller A.N."/>
            <person name="O'Donnell K."/>
            <person name="Stajich J.E."/>
            <person name="Bonito G."/>
        </authorList>
    </citation>
    <scope>NUCLEOTIDE SEQUENCE</scope>
    <source>
        <strain evidence="1">NRRL 2769</strain>
    </source>
</reference>
<protein>
    <submittedName>
        <fullName evidence="1">Uncharacterized protein</fullName>
    </submittedName>
</protein>
<evidence type="ECO:0000313" key="1">
    <source>
        <dbReference type="EMBL" id="KAG0017824.1"/>
    </source>
</evidence>
<sequence>MICPLPSPLLSMPSVSWVLGSKTTSAFFFFLKNFSRDFSIVGVVSVSDLLDLDGRIHACKAFEGFGVDPVLCFDFGLFTPVFTSDPVPVTEANSEVDGKNELVYEVKEEKEEGAGGGGGGGSVEEVNFGVERLLSRVEAEVLALALLVWLSGEEEADDLKNALIGLGEAVIALRSSR</sequence>
<keyword evidence="2" id="KW-1185">Reference proteome</keyword>
<evidence type="ECO:0000313" key="2">
    <source>
        <dbReference type="Proteomes" id="UP000703661"/>
    </source>
</evidence>